<dbReference type="PANTHER" id="PTHR23033">
    <property type="entry name" value="BETA1,3-GALACTOSYLTRANSFERASE"/>
    <property type="match status" value="1"/>
</dbReference>
<evidence type="ECO:0000256" key="3">
    <source>
        <dbReference type="ARBA" id="ARBA00022692"/>
    </source>
</evidence>
<organism evidence="8 9">
    <name type="scientific">Trichobilharzia regenti</name>
    <name type="common">Nasal bird schistosome</name>
    <dbReference type="NCBI Taxonomy" id="157069"/>
    <lineage>
        <taxon>Eukaryota</taxon>
        <taxon>Metazoa</taxon>
        <taxon>Spiralia</taxon>
        <taxon>Lophotrochozoa</taxon>
        <taxon>Platyhelminthes</taxon>
        <taxon>Trematoda</taxon>
        <taxon>Digenea</taxon>
        <taxon>Strigeidida</taxon>
        <taxon>Schistosomatoidea</taxon>
        <taxon>Schistosomatidae</taxon>
        <taxon>Trichobilharzia</taxon>
    </lineage>
</organism>
<keyword evidence="3 7" id="KW-0812">Transmembrane</keyword>
<dbReference type="WBParaSite" id="TREG1_105820.2">
    <property type="protein sequence ID" value="TREG1_105820.2"/>
    <property type="gene ID" value="TREG1_105820"/>
</dbReference>
<dbReference type="Gene3D" id="3.90.550.50">
    <property type="match status" value="1"/>
</dbReference>
<evidence type="ECO:0000256" key="1">
    <source>
        <dbReference type="ARBA" id="ARBA00004606"/>
    </source>
</evidence>
<evidence type="ECO:0008006" key="11">
    <source>
        <dbReference type="Google" id="ProtNLM"/>
    </source>
</evidence>
<evidence type="ECO:0000313" key="10">
    <source>
        <dbReference type="WBParaSite" id="TREG1_105820.2"/>
    </source>
</evidence>
<evidence type="ECO:0000256" key="2">
    <source>
        <dbReference type="ARBA" id="ARBA00006462"/>
    </source>
</evidence>
<proteinExistence type="inferred from homology"/>
<evidence type="ECO:0000256" key="7">
    <source>
        <dbReference type="SAM" id="Phobius"/>
    </source>
</evidence>
<name>A0AA85IR00_TRIRE</name>
<keyword evidence="8" id="KW-1185">Reference proteome</keyword>
<evidence type="ECO:0000256" key="4">
    <source>
        <dbReference type="ARBA" id="ARBA00022968"/>
    </source>
</evidence>
<dbReference type="GO" id="GO:0016263">
    <property type="term" value="F:glycoprotein-N-acetylgalactosamine 3-beta-galactosyltransferase activity"/>
    <property type="evidence" value="ECO:0007669"/>
    <property type="project" value="TreeGrafter"/>
</dbReference>
<dbReference type="InterPro" id="IPR026050">
    <property type="entry name" value="C1GALT1/C1GALT1_chp1"/>
</dbReference>
<dbReference type="GO" id="GO:0016020">
    <property type="term" value="C:membrane"/>
    <property type="evidence" value="ECO:0007669"/>
    <property type="project" value="UniProtKB-SubCell"/>
</dbReference>
<evidence type="ECO:0000313" key="9">
    <source>
        <dbReference type="WBParaSite" id="TREG1_105820.1"/>
    </source>
</evidence>
<protein>
    <recommendedName>
        <fullName evidence="11">N-acetylgalactosaminide beta-1,3-galactosyltransferase</fullName>
    </recommendedName>
</protein>
<keyword evidence="5 7" id="KW-1133">Transmembrane helix</keyword>
<keyword evidence="6 7" id="KW-0472">Membrane</keyword>
<evidence type="ECO:0000256" key="5">
    <source>
        <dbReference type="ARBA" id="ARBA00022989"/>
    </source>
</evidence>
<dbReference type="WBParaSite" id="TREG1_105820.1">
    <property type="protein sequence ID" value="TREG1_105820.1"/>
    <property type="gene ID" value="TREG1_105820"/>
</dbReference>
<sequence>MAPKLNCCNHFVYILSRFRMNDVKLFLLGLGFVFLIRWATNLSEKPKFKCLSDGSLIWNTKNYSLFSLTDVSYAQNLAKKVNIYCFVLTEPRAHKSKAYHVQTTWIRRCTRYGFISSKPEKLLKMLPVNRTHNYNKHSWISMRETLRAVYAQTYKAAYFLKADDTTYIILENLRNALEYTNPREPFIMGHIHEIKPNEFTLSGSFGYVLSQAALNLIVRKGLDKLPECGPIPHVREDAQISICAKALGIELRDSIDMFGKSRFSNTSIKEIFNPFKNGTPRWNPIETDYTQQVYNLKKLPASPLLISFGGVDPIKMYILEYLIYHLRPIGITHRIIQEIPYPLTSAYNNINNQVEIVY</sequence>
<dbReference type="PANTHER" id="PTHR23033:SF14">
    <property type="entry name" value="GLYCOPROTEIN-N-ACETYLGALACTOSAMINE 3-BETA-GALACTOSYLTRANSFERASE 1-RELATED"/>
    <property type="match status" value="1"/>
</dbReference>
<accession>A0AA85IR00</accession>
<keyword evidence="4" id="KW-0735">Signal-anchor</keyword>
<dbReference type="AlphaFoldDB" id="A0AA85IR00"/>
<evidence type="ECO:0000313" key="8">
    <source>
        <dbReference type="Proteomes" id="UP000050795"/>
    </source>
</evidence>
<reference evidence="8" key="1">
    <citation type="submission" date="2022-06" db="EMBL/GenBank/DDBJ databases">
        <authorList>
            <person name="Berger JAMES D."/>
            <person name="Berger JAMES D."/>
        </authorList>
    </citation>
    <scope>NUCLEOTIDE SEQUENCE [LARGE SCALE GENOMIC DNA]</scope>
</reference>
<reference evidence="9 10" key="2">
    <citation type="submission" date="2023-11" db="UniProtKB">
        <authorList>
            <consortium name="WormBaseParasite"/>
        </authorList>
    </citation>
    <scope>IDENTIFICATION</scope>
</reference>
<dbReference type="Proteomes" id="UP000050795">
    <property type="component" value="Unassembled WGS sequence"/>
</dbReference>
<comment type="similarity">
    <text evidence="2">Belongs to the glycosyltransferase 31 family. Beta3-Gal-T subfamily.</text>
</comment>
<feature type="transmembrane region" description="Helical" evidence="7">
    <location>
        <begin position="23"/>
        <end position="40"/>
    </location>
</feature>
<evidence type="ECO:0000256" key="6">
    <source>
        <dbReference type="ARBA" id="ARBA00023136"/>
    </source>
</evidence>
<comment type="subcellular location">
    <subcellularLocation>
        <location evidence="1">Membrane</location>
        <topology evidence="1">Single-pass type II membrane protein</topology>
    </subcellularLocation>
</comment>